<sequence length="82" mass="9431">MYGSGSWVWQKKIESKISAVEMQSLHGMCGVSRKDRCRNSDVRERYGWNEDVVTREERRETAKAFEKDKKVGGSLGVGREYA</sequence>
<proteinExistence type="predicted"/>
<comment type="caution">
    <text evidence="1">The sequence shown here is derived from an EMBL/GenBank/DDBJ whole genome shotgun (WGS) entry which is preliminary data.</text>
</comment>
<reference evidence="1 2" key="1">
    <citation type="journal article" date="2019" name="Commun. Biol.">
        <title>The bagworm genome reveals a unique fibroin gene that provides high tensile strength.</title>
        <authorList>
            <person name="Kono N."/>
            <person name="Nakamura H."/>
            <person name="Ohtoshi R."/>
            <person name="Tomita M."/>
            <person name="Numata K."/>
            <person name="Arakawa K."/>
        </authorList>
    </citation>
    <scope>NUCLEOTIDE SEQUENCE [LARGE SCALE GENOMIC DNA]</scope>
</reference>
<keyword evidence="2" id="KW-1185">Reference proteome</keyword>
<evidence type="ECO:0000313" key="2">
    <source>
        <dbReference type="Proteomes" id="UP000299102"/>
    </source>
</evidence>
<evidence type="ECO:0000313" key="1">
    <source>
        <dbReference type="EMBL" id="GBO98639.1"/>
    </source>
</evidence>
<organism evidence="1 2">
    <name type="scientific">Eumeta variegata</name>
    <name type="common">Bagworm moth</name>
    <name type="synonym">Eumeta japonica</name>
    <dbReference type="NCBI Taxonomy" id="151549"/>
    <lineage>
        <taxon>Eukaryota</taxon>
        <taxon>Metazoa</taxon>
        <taxon>Ecdysozoa</taxon>
        <taxon>Arthropoda</taxon>
        <taxon>Hexapoda</taxon>
        <taxon>Insecta</taxon>
        <taxon>Pterygota</taxon>
        <taxon>Neoptera</taxon>
        <taxon>Endopterygota</taxon>
        <taxon>Lepidoptera</taxon>
        <taxon>Glossata</taxon>
        <taxon>Ditrysia</taxon>
        <taxon>Tineoidea</taxon>
        <taxon>Psychidae</taxon>
        <taxon>Oiketicinae</taxon>
        <taxon>Eumeta</taxon>
    </lineage>
</organism>
<dbReference type="Proteomes" id="UP000299102">
    <property type="component" value="Unassembled WGS sequence"/>
</dbReference>
<accession>A0A4C1SC22</accession>
<gene>
    <name evidence="1" type="ORF">EVAR_176_1</name>
</gene>
<dbReference type="EMBL" id="BGZK01000001">
    <property type="protein sequence ID" value="GBO98639.1"/>
    <property type="molecule type" value="Genomic_DNA"/>
</dbReference>
<protein>
    <submittedName>
        <fullName evidence="1">Uncharacterized protein</fullName>
    </submittedName>
</protein>
<dbReference type="AlphaFoldDB" id="A0A4C1SC22"/>
<dbReference type="OrthoDB" id="425681at2759"/>
<name>A0A4C1SC22_EUMVA</name>